<sequence length="300" mass="32896">MVRRCRYQAGQGRRLCVVTGTHGDELAGQYVCFALSQLLAAHPERLRGTVDIYPALNPMGIDSVTRGIPAFDLDMNRIFPGGRDGSAFEEIACDIVESLEGADLVLDLHASSLFLREMLQGRVMRECEARLLPYARRLGLDFVWVHPSATVMQATLSHTLNSRGTPCIVVEMDVAMRINREMGDRLVRGILALMEDLGMWTGDAGDPSPAPFPDPIVCDDDARVTFINAESSGVFLAEDLCGRQVRAGERLGRIVDPLQGEVLTDVRAPFDALVFTMRAYPIVYQGSLIARLLRMGGGDA</sequence>
<protein>
    <submittedName>
        <fullName evidence="6">Succinylglutamate desuccinylase/aspartoacylase family protein</fullName>
    </submittedName>
</protein>
<evidence type="ECO:0000256" key="3">
    <source>
        <dbReference type="ARBA" id="ARBA00022801"/>
    </source>
</evidence>
<comment type="cofactor">
    <cofactor evidence="1">
        <name>Zn(2+)</name>
        <dbReference type="ChEBI" id="CHEBI:29105"/>
    </cofactor>
</comment>
<dbReference type="SUPFAM" id="SSF53187">
    <property type="entry name" value="Zn-dependent exopeptidases"/>
    <property type="match status" value="1"/>
</dbReference>
<dbReference type="CDD" id="cd06253">
    <property type="entry name" value="M14_ASTE_ASPA-like"/>
    <property type="match status" value="1"/>
</dbReference>
<accession>A0A9D1CQ89</accession>
<dbReference type="Pfam" id="PF24827">
    <property type="entry name" value="AstE_AspA_cat"/>
    <property type="match status" value="1"/>
</dbReference>
<comment type="caution">
    <text evidence="6">The sequence shown here is derived from an EMBL/GenBank/DDBJ whole genome shotgun (WGS) entry which is preliminary data.</text>
</comment>
<dbReference type="InterPro" id="IPR053138">
    <property type="entry name" value="N-alpha-Ac-DABA_deacetylase"/>
</dbReference>
<evidence type="ECO:0000313" key="6">
    <source>
        <dbReference type="EMBL" id="HIQ70863.1"/>
    </source>
</evidence>
<organism evidence="6 7">
    <name type="scientific">Candidatus Onthenecus intestinigallinarum</name>
    <dbReference type="NCBI Taxonomy" id="2840875"/>
    <lineage>
        <taxon>Bacteria</taxon>
        <taxon>Bacillati</taxon>
        <taxon>Bacillota</taxon>
        <taxon>Clostridia</taxon>
        <taxon>Eubacteriales</taxon>
        <taxon>Candidatus Onthenecus</taxon>
    </lineage>
</organism>
<evidence type="ECO:0000259" key="5">
    <source>
        <dbReference type="Pfam" id="PF24827"/>
    </source>
</evidence>
<dbReference type="GO" id="GO:0046872">
    <property type="term" value="F:metal ion binding"/>
    <property type="evidence" value="ECO:0007669"/>
    <property type="project" value="UniProtKB-KW"/>
</dbReference>
<name>A0A9D1CQ89_9FIRM</name>
<dbReference type="PANTHER" id="PTHR37326">
    <property type="entry name" value="BLL3975 PROTEIN"/>
    <property type="match status" value="1"/>
</dbReference>
<dbReference type="AlphaFoldDB" id="A0A9D1CQ89"/>
<evidence type="ECO:0000313" key="7">
    <source>
        <dbReference type="Proteomes" id="UP000886887"/>
    </source>
</evidence>
<dbReference type="GO" id="GO:0016788">
    <property type="term" value="F:hydrolase activity, acting on ester bonds"/>
    <property type="evidence" value="ECO:0007669"/>
    <property type="project" value="InterPro"/>
</dbReference>
<feature type="domain" description="Succinylglutamate desuccinylase/Aspartoacylase catalytic" evidence="5">
    <location>
        <begin position="12"/>
        <end position="195"/>
    </location>
</feature>
<reference evidence="6" key="2">
    <citation type="journal article" date="2021" name="PeerJ">
        <title>Extensive microbial diversity within the chicken gut microbiome revealed by metagenomics and culture.</title>
        <authorList>
            <person name="Gilroy R."/>
            <person name="Ravi A."/>
            <person name="Getino M."/>
            <person name="Pursley I."/>
            <person name="Horton D.L."/>
            <person name="Alikhan N.F."/>
            <person name="Baker D."/>
            <person name="Gharbi K."/>
            <person name="Hall N."/>
            <person name="Watson M."/>
            <person name="Adriaenssens E.M."/>
            <person name="Foster-Nyarko E."/>
            <person name="Jarju S."/>
            <person name="Secka A."/>
            <person name="Antonio M."/>
            <person name="Oren A."/>
            <person name="Chaudhuri R.R."/>
            <person name="La Ragione R."/>
            <person name="Hildebrand F."/>
            <person name="Pallen M.J."/>
        </authorList>
    </citation>
    <scope>NUCLEOTIDE SEQUENCE</scope>
    <source>
        <strain evidence="6">ChiSxjej2B14-6234</strain>
    </source>
</reference>
<keyword evidence="2" id="KW-0479">Metal-binding</keyword>
<evidence type="ECO:0000256" key="4">
    <source>
        <dbReference type="ARBA" id="ARBA00022833"/>
    </source>
</evidence>
<proteinExistence type="predicted"/>
<dbReference type="Gene3D" id="3.40.630.10">
    <property type="entry name" value="Zn peptidases"/>
    <property type="match status" value="1"/>
</dbReference>
<evidence type="ECO:0000256" key="1">
    <source>
        <dbReference type="ARBA" id="ARBA00001947"/>
    </source>
</evidence>
<keyword evidence="3" id="KW-0378">Hydrolase</keyword>
<reference evidence="6" key="1">
    <citation type="submission" date="2020-10" db="EMBL/GenBank/DDBJ databases">
        <authorList>
            <person name="Gilroy R."/>
        </authorList>
    </citation>
    <scope>NUCLEOTIDE SEQUENCE</scope>
    <source>
        <strain evidence="6">ChiSxjej2B14-6234</strain>
    </source>
</reference>
<dbReference type="InterPro" id="IPR055438">
    <property type="entry name" value="AstE_AspA_cat"/>
</dbReference>
<dbReference type="Proteomes" id="UP000886887">
    <property type="component" value="Unassembled WGS sequence"/>
</dbReference>
<keyword evidence="4" id="KW-0862">Zinc</keyword>
<dbReference type="EMBL" id="DVFJ01000005">
    <property type="protein sequence ID" value="HIQ70863.1"/>
    <property type="molecule type" value="Genomic_DNA"/>
</dbReference>
<gene>
    <name evidence="6" type="ORF">IAB73_01435</name>
</gene>
<evidence type="ECO:0000256" key="2">
    <source>
        <dbReference type="ARBA" id="ARBA00022723"/>
    </source>
</evidence>
<dbReference type="PANTHER" id="PTHR37326:SF1">
    <property type="entry name" value="BLL3975 PROTEIN"/>
    <property type="match status" value="1"/>
</dbReference>